<feature type="domain" description="G5" evidence="4">
    <location>
        <begin position="332"/>
        <end position="411"/>
    </location>
</feature>
<dbReference type="Pfam" id="PF04650">
    <property type="entry name" value="YSIRK_signal"/>
    <property type="match status" value="1"/>
</dbReference>
<evidence type="ECO:0000313" key="5">
    <source>
        <dbReference type="EMBL" id="CEL91222.1"/>
    </source>
</evidence>
<dbReference type="InterPro" id="IPR005877">
    <property type="entry name" value="YSIRK_signal_dom"/>
</dbReference>
<name>A0A0B7GN35_STRSA</name>
<keyword evidence="3" id="KW-0812">Transmembrane</keyword>
<keyword evidence="5" id="KW-0378">Hydrolase</keyword>
<dbReference type="Gene3D" id="2.20.230.10">
    <property type="entry name" value="Resuscitation-promoting factor rpfb"/>
    <property type="match status" value="6"/>
</dbReference>
<dbReference type="InterPro" id="IPR011505">
    <property type="entry name" value="Peptidase_M26_C_dom"/>
</dbReference>
<evidence type="ECO:0000256" key="2">
    <source>
        <dbReference type="SAM" id="MobiDB-lite"/>
    </source>
</evidence>
<dbReference type="EC" id="3.4.24.13" evidence="5"/>
<dbReference type="GO" id="GO:0005576">
    <property type="term" value="C:extracellular region"/>
    <property type="evidence" value="ECO:0007669"/>
    <property type="project" value="InterPro"/>
</dbReference>
<dbReference type="RefSeq" id="WP_072074649.1">
    <property type="nucleotide sequence ID" value="NZ_CDMW01000001.1"/>
</dbReference>
<feature type="compositionally biased region" description="Polar residues" evidence="2">
    <location>
        <begin position="1372"/>
        <end position="1383"/>
    </location>
</feature>
<organism evidence="5 6">
    <name type="scientific">Streptococcus sanguinis</name>
    <dbReference type="NCBI Taxonomy" id="1305"/>
    <lineage>
        <taxon>Bacteria</taxon>
        <taxon>Bacillati</taxon>
        <taxon>Bacillota</taxon>
        <taxon>Bacilli</taxon>
        <taxon>Lactobacillales</taxon>
        <taxon>Streptococcaceae</taxon>
        <taxon>Streptococcus</taxon>
    </lineage>
</organism>
<dbReference type="GO" id="GO:0004222">
    <property type="term" value="F:metalloendopeptidase activity"/>
    <property type="evidence" value="ECO:0007669"/>
    <property type="project" value="InterPro"/>
</dbReference>
<sequence>MKKDLFKEKHRFSLRKYAIGTCSVLLGTSLFFAAIRAESVAADEQFPRLVSTHYVEDKSLPDTLKAELRRFEENKIKVEEGRNYYFIYRKTANHLPNTGLSLNELVPVLGMGILLVSLTLVKKKKGKAFFLVTAMALGGGITSISALEHLTELKPALVKTIEGHFLPSPEKIEGYEFTGYYFEIEAGEKASAQLPTSNTQPALAPEETRGLVSDLASGTSLSQTPSVERTSIPQEGALNLIEVKPELESSKEPVSYSTVEQEDPTLPAGQTRILQAGLAGERTILTEVKIVDGKQERKVVSDTVTTEPVTEIIAVGTKVESTAIPQEGVSNLIEVRPELEVSREAVPYPTVEQADPNLPAGQTRIVQAGVVGERTILTEVTTVEDRQERTIVSDTVTTEPVTEIIASDAIVESTSIPQEGDLSLVEVKPELEISQESIPYVTVEQADSSLMANQTNVVQTGVDGQRTILTEVTSLEGREERTVVSDTVTTAPVTEIIAVGTKVESTNTPQEGETSPVSVKPELETSQTAVAYTTSRQEDPNLPKGQTKVIQAGVDGQRTVLTEVKTVEGREERTVISDIVTTPPVTEIIVVGTKGEEASLPQPKVETKSIPYGTIYEADNTLEVGSRKTKIQGVIGKEETTFTYSRDQASGNITESSAKKTLVEKVDEVILVGTKPSIETKIILNKTVYQADPSLNFGKQEIALDGKSGSEQIRTNYQLNTQTGQVTAAEKQKEVTSPVDKVVKIGNVEKIVTPIPIVEERRKDPSLEKNIERVEATGEAGESTLMRTYAVNSQTGELTAPVERTLETKAMKPRVVLIGVKDDKPHQLPPNTELENAVDVSQASRAMKSMDLLGNDTLTASLQPTYLARDLITKKIELKKTKPNITDEEVKEALRKEYLERLSIRETLEETKQNLDADLKKVVAHTLRVLGDSPENRAKVKQDLEENKEKILLGLTYIKRFYNIDFGDTNIRDILAYNPSSFGKKDVTSLDWLKHLGSMTYDEMKLTNSPKTFEKYFWKITDKRSLLDFLDYNRTTFTNMDGDTWLKTATKAIVVEKKSKETMDENVGLYTKLTSEPAHYGAEAQQVTNRRQYNMATLLGLVNIKEPSIYAITNIATVTYGNIGTYMDLTLAKNNEAKYKTELERVKALVELTANRQADYVDTLYRITKENNRSKLITNRLIVDTMKKHSDDKGATIKTTWSKEFGPDANQGVKNFMSPLGMYSPAQTVGAEANGAGVRYFMDRVLDDRGSATYSHEMTHLLDRTVLFNNYGRRDGTGAEFYARGMFENSYYPETDTHFNLNFTFDESKKDSFYNKTPDRFQSAKDLKTYMHGSFDVLYSLDYLEAEATKNLATSDKMLYFKQLLPTATSGSRSPVNYTNSGIKPNHKSEETKALTETEASKLTDIFSLIDHHIVVNRFLIKGFTGIGKVDANGYYTVDMFDTIYGVSENDSGMSGDISFRKQAFELLAALGYYEGFVPYVSNQYKGQAEAENKPLSDKYIFEQILVGKSYAQFKKEQVSERIANLSKLKPISINYNGRTQVIENAEKLRELMAQAVKEELAQIKAGHTTAQKFNFIETPVQKLKKAVYKAYLKESDEFRNSIYSQ</sequence>
<reference evidence="5 6" key="1">
    <citation type="submission" date="2015-01" db="EMBL/GenBank/DDBJ databases">
        <authorList>
            <person name="Pelicic Vladimir"/>
        </authorList>
    </citation>
    <scope>NUCLEOTIDE SEQUENCE [LARGE SCALE GENOMIC DNA]</scope>
    <source>
        <strain evidence="5 6">2908</strain>
    </source>
</reference>
<dbReference type="Gene3D" id="2.20.230.30">
    <property type="match status" value="1"/>
</dbReference>
<accession>A0A0B7GN35</accession>
<proteinExistence type="predicted"/>
<dbReference type="Proteomes" id="UP000183504">
    <property type="component" value="Unassembled WGS sequence"/>
</dbReference>
<keyword evidence="3" id="KW-1133">Transmembrane helix</keyword>
<keyword evidence="5" id="KW-0645">Protease</keyword>
<feature type="transmembrane region" description="Helical" evidence="3">
    <location>
        <begin position="128"/>
        <end position="147"/>
    </location>
</feature>
<dbReference type="PROSITE" id="PS51109">
    <property type="entry name" value="G5"/>
    <property type="match status" value="7"/>
</dbReference>
<keyword evidence="3" id="KW-0472">Membrane</keyword>
<feature type="domain" description="G5" evidence="4">
    <location>
        <begin position="240"/>
        <end position="319"/>
    </location>
</feature>
<feature type="domain" description="G5" evidence="4">
    <location>
        <begin position="516"/>
        <end position="595"/>
    </location>
</feature>
<dbReference type="InterPro" id="IPR011098">
    <property type="entry name" value="G5_dom"/>
</dbReference>
<evidence type="ECO:0000259" key="4">
    <source>
        <dbReference type="PROSITE" id="PS51109"/>
    </source>
</evidence>
<dbReference type="NCBIfam" id="TIGR01168">
    <property type="entry name" value="YSIRK_signal"/>
    <property type="match status" value="1"/>
</dbReference>
<evidence type="ECO:0000256" key="1">
    <source>
        <dbReference type="ARBA" id="ARBA00022729"/>
    </source>
</evidence>
<dbReference type="SMART" id="SM01208">
    <property type="entry name" value="G5"/>
    <property type="match status" value="7"/>
</dbReference>
<keyword evidence="1" id="KW-0732">Signal</keyword>
<dbReference type="GO" id="GO:0006508">
    <property type="term" value="P:proteolysis"/>
    <property type="evidence" value="ECO:0007669"/>
    <property type="project" value="UniProtKB-KW"/>
</dbReference>
<dbReference type="GO" id="GO:0008270">
    <property type="term" value="F:zinc ion binding"/>
    <property type="evidence" value="ECO:0007669"/>
    <property type="project" value="InterPro"/>
</dbReference>
<feature type="transmembrane region" description="Helical" evidence="3">
    <location>
        <begin position="105"/>
        <end position="121"/>
    </location>
</feature>
<feature type="domain" description="G5" evidence="4">
    <location>
        <begin position="742"/>
        <end position="822"/>
    </location>
</feature>
<evidence type="ECO:0000313" key="6">
    <source>
        <dbReference type="Proteomes" id="UP000183504"/>
    </source>
</evidence>
<dbReference type="Pfam" id="PF07501">
    <property type="entry name" value="G5"/>
    <property type="match status" value="6"/>
</dbReference>
<feature type="domain" description="G5" evidence="4">
    <location>
        <begin position="596"/>
        <end position="676"/>
    </location>
</feature>
<dbReference type="Pfam" id="PF07580">
    <property type="entry name" value="Peptidase_M26_C"/>
    <property type="match status" value="1"/>
</dbReference>
<gene>
    <name evidence="5" type="ORF">SSV_1948</name>
</gene>
<evidence type="ECO:0000256" key="3">
    <source>
        <dbReference type="SAM" id="Phobius"/>
    </source>
</evidence>
<protein>
    <submittedName>
        <fullName evidence="5">Putative immunoglobulin A1 protease</fullName>
        <ecNumber evidence="5">3.4.24.13</ecNumber>
    </submittedName>
</protein>
<feature type="region of interest" description="Disordered" evidence="2">
    <location>
        <begin position="1372"/>
        <end position="1391"/>
    </location>
</feature>
<feature type="domain" description="G5" evidence="4">
    <location>
        <begin position="669"/>
        <end position="749"/>
    </location>
</feature>
<feature type="domain" description="G5" evidence="4">
    <location>
        <begin position="424"/>
        <end position="503"/>
    </location>
</feature>
<dbReference type="EMBL" id="CDMW01000001">
    <property type="protein sequence ID" value="CEL91222.1"/>
    <property type="molecule type" value="Genomic_DNA"/>
</dbReference>